<name>A0AAD3T0A0_NEPGR</name>
<evidence type="ECO:0000259" key="3">
    <source>
        <dbReference type="Pfam" id="PF00561"/>
    </source>
</evidence>
<keyword evidence="1" id="KW-0442">Lipid degradation</keyword>
<dbReference type="InterPro" id="IPR029058">
    <property type="entry name" value="AB_hydrolase_fold"/>
</dbReference>
<gene>
    <name evidence="4" type="ORF">Nepgr_022147</name>
</gene>
<proteinExistence type="predicted"/>
<dbReference type="PANTHER" id="PTHR11005">
    <property type="entry name" value="LYSOSOMAL ACID LIPASE-RELATED"/>
    <property type="match status" value="1"/>
</dbReference>
<dbReference type="Proteomes" id="UP001279734">
    <property type="component" value="Unassembled WGS sequence"/>
</dbReference>
<dbReference type="FunFam" id="3.40.50.1820:FF:000097">
    <property type="entry name" value="Alpha/beta hydrolase family protein"/>
    <property type="match status" value="1"/>
</dbReference>
<evidence type="ECO:0000256" key="2">
    <source>
        <dbReference type="ARBA" id="ARBA00023098"/>
    </source>
</evidence>
<sequence>MGSALNIASNLRRRSANPFLHGFATWCTPTIAAPSLRRKLAEMVRAISTGSSETVSMVSSKPSICTADELHYVSVPNSDWRLALWRYHPNPQAPSRNHPLLLLSGVGTNAIGYDLSPESSFARYMSGQGFDTWILEVRGAGLSMQRTDSEDIEQSAYAKSKQIEAAAEAVTEDVQSMEQLPNINHVSVAESEVPNAKGDHIDIATMWDESQLVTKLTDTFMRLSERLSGFLSEGQSRIMSAQFFDQMSRLLADSQLIEHFNEIREKLLSLLEARQNSSIAGQIRDLSERLVNIIEEGQRSVSPQLFDLQERFSATIEDFQKQLDLIIKYDWDFDHYLEEDVPVVMEYIRAQSKPKDDKLFAVGHSMGGILLYAMLSRCGFEGRDPPLAAGVTLASSLDYTSSKSSLKLLLPLADPAQALNVPVVPLGALLAAAYPLSSRPPYVLSWLNNMISAEDMMHPELFKKLVLNNFCTIPAKLILQLTTAFREGGLCNRSCTFFYKDHLHKSHVPILALAGDQDLICPPEAVYETVKLIPEHLITYKVFGEPGGPHYAHYDLVGGRLAVEQVYPCIVQFLSSHD</sequence>
<dbReference type="Pfam" id="PF00561">
    <property type="entry name" value="Abhydrolase_1"/>
    <property type="match status" value="1"/>
</dbReference>
<dbReference type="AlphaFoldDB" id="A0AAD3T0A0"/>
<reference evidence="4" key="1">
    <citation type="submission" date="2023-05" db="EMBL/GenBank/DDBJ databases">
        <title>Nepenthes gracilis genome sequencing.</title>
        <authorList>
            <person name="Fukushima K."/>
        </authorList>
    </citation>
    <scope>NUCLEOTIDE SEQUENCE</scope>
    <source>
        <strain evidence="4">SING2019-196</strain>
    </source>
</reference>
<comment type="caution">
    <text evidence="4">The sequence shown here is derived from an EMBL/GenBank/DDBJ whole genome shotgun (WGS) entry which is preliminary data.</text>
</comment>
<evidence type="ECO:0000313" key="4">
    <source>
        <dbReference type="EMBL" id="GMH20306.1"/>
    </source>
</evidence>
<accession>A0AAD3T0A0</accession>
<dbReference type="FunFam" id="3.40.50.1820:FF:000119">
    <property type="entry name" value="Alpha/beta hydrolase family protein"/>
    <property type="match status" value="1"/>
</dbReference>
<dbReference type="PIRSF" id="PIRSF031088">
    <property type="entry name" value="UCP031088_abhydr"/>
    <property type="match status" value="1"/>
</dbReference>
<dbReference type="GO" id="GO:0016042">
    <property type="term" value="P:lipid catabolic process"/>
    <property type="evidence" value="ECO:0007669"/>
    <property type="project" value="UniProtKB-KW"/>
</dbReference>
<protein>
    <recommendedName>
        <fullName evidence="3">AB hydrolase-1 domain-containing protein</fullName>
    </recommendedName>
</protein>
<feature type="domain" description="AB hydrolase-1" evidence="3">
    <location>
        <begin position="338"/>
        <end position="554"/>
    </location>
</feature>
<evidence type="ECO:0000256" key="1">
    <source>
        <dbReference type="ARBA" id="ARBA00022963"/>
    </source>
</evidence>
<organism evidence="4 5">
    <name type="scientific">Nepenthes gracilis</name>
    <name type="common">Slender pitcher plant</name>
    <dbReference type="NCBI Taxonomy" id="150966"/>
    <lineage>
        <taxon>Eukaryota</taxon>
        <taxon>Viridiplantae</taxon>
        <taxon>Streptophyta</taxon>
        <taxon>Embryophyta</taxon>
        <taxon>Tracheophyta</taxon>
        <taxon>Spermatophyta</taxon>
        <taxon>Magnoliopsida</taxon>
        <taxon>eudicotyledons</taxon>
        <taxon>Gunneridae</taxon>
        <taxon>Pentapetalae</taxon>
        <taxon>Caryophyllales</taxon>
        <taxon>Nepenthaceae</taxon>
        <taxon>Nepenthes</taxon>
    </lineage>
</organism>
<dbReference type="InterPro" id="IPR016969">
    <property type="entry name" value="UCP031088_abhydr"/>
</dbReference>
<dbReference type="Gene3D" id="3.40.50.1820">
    <property type="entry name" value="alpha/beta hydrolase"/>
    <property type="match status" value="2"/>
</dbReference>
<dbReference type="SUPFAM" id="SSF53474">
    <property type="entry name" value="alpha/beta-Hydrolases"/>
    <property type="match status" value="1"/>
</dbReference>
<evidence type="ECO:0000313" key="5">
    <source>
        <dbReference type="Proteomes" id="UP001279734"/>
    </source>
</evidence>
<keyword evidence="2" id="KW-0443">Lipid metabolism</keyword>
<dbReference type="InterPro" id="IPR000073">
    <property type="entry name" value="AB_hydrolase_1"/>
</dbReference>
<keyword evidence="5" id="KW-1185">Reference proteome</keyword>
<dbReference type="EMBL" id="BSYO01000021">
    <property type="protein sequence ID" value="GMH20306.1"/>
    <property type="molecule type" value="Genomic_DNA"/>
</dbReference>